<dbReference type="Proteomes" id="UP001497472">
    <property type="component" value="Unassembled WGS sequence"/>
</dbReference>
<dbReference type="GO" id="GO:0004725">
    <property type="term" value="F:protein tyrosine phosphatase activity"/>
    <property type="evidence" value="ECO:0007669"/>
    <property type="project" value="InterPro"/>
</dbReference>
<dbReference type="Gene3D" id="1.20.140.50">
    <property type="entry name" value="alix/aip1 like domains"/>
    <property type="match status" value="1"/>
</dbReference>
<protein>
    <recommendedName>
        <fullName evidence="10">Tyrosine-protein phosphatase non-receptor type 23</fullName>
    </recommendedName>
</protein>
<feature type="compositionally biased region" description="Low complexity" evidence="5">
    <location>
        <begin position="718"/>
        <end position="736"/>
    </location>
</feature>
<comment type="caution">
    <text evidence="8">The sequence shown here is derived from an EMBL/GenBank/DDBJ whole genome shotgun (WGS) entry which is preliminary data.</text>
</comment>
<feature type="region of interest" description="Disordered" evidence="5">
    <location>
        <begin position="706"/>
        <end position="739"/>
    </location>
</feature>
<dbReference type="SMART" id="SM00194">
    <property type="entry name" value="PTPc"/>
    <property type="match status" value="1"/>
</dbReference>
<dbReference type="EMBL" id="CAVLEF010000005">
    <property type="protein sequence ID" value="CAK1544316.1"/>
    <property type="molecule type" value="Genomic_DNA"/>
</dbReference>
<dbReference type="SUPFAM" id="SSF52799">
    <property type="entry name" value="(Phosphotyrosine protein) phosphatases II"/>
    <property type="match status" value="1"/>
</dbReference>
<dbReference type="PANTHER" id="PTHR23030:SF30">
    <property type="entry name" value="TYROSINE-PROTEIN PHOSPHATASE NON-RECEPTOR TYPE 23"/>
    <property type="match status" value="1"/>
</dbReference>
<dbReference type="Gene3D" id="1.20.120.560">
    <property type="entry name" value="alix/aip1 in complex with the ypdl late domain"/>
    <property type="match status" value="1"/>
</dbReference>
<dbReference type="GO" id="GO:0032456">
    <property type="term" value="P:endocytic recycling"/>
    <property type="evidence" value="ECO:0007669"/>
    <property type="project" value="TreeGrafter"/>
</dbReference>
<feature type="region of interest" description="Disordered" evidence="5">
    <location>
        <begin position="832"/>
        <end position="861"/>
    </location>
</feature>
<evidence type="ECO:0000256" key="2">
    <source>
        <dbReference type="ARBA" id="ARBA00004496"/>
    </source>
</evidence>
<dbReference type="PANTHER" id="PTHR23030">
    <property type="entry name" value="PCD6 INTERACTING PROTEIN-RELATED"/>
    <property type="match status" value="1"/>
</dbReference>
<evidence type="ECO:0000256" key="3">
    <source>
        <dbReference type="ARBA" id="ARBA00022490"/>
    </source>
</evidence>
<evidence type="ECO:0000256" key="4">
    <source>
        <dbReference type="ARBA" id="ARBA00022753"/>
    </source>
</evidence>
<evidence type="ECO:0000256" key="1">
    <source>
        <dbReference type="ARBA" id="ARBA00004177"/>
    </source>
</evidence>
<gene>
    <name evidence="8" type="ORF">LNINA_LOCUS4075</name>
</gene>
<dbReference type="PROSITE" id="PS51180">
    <property type="entry name" value="BRO1"/>
    <property type="match status" value="1"/>
</dbReference>
<evidence type="ECO:0000313" key="9">
    <source>
        <dbReference type="Proteomes" id="UP001497472"/>
    </source>
</evidence>
<dbReference type="InterPro" id="IPR000242">
    <property type="entry name" value="PTP_cat"/>
</dbReference>
<feature type="compositionally biased region" description="Low complexity" evidence="5">
    <location>
        <begin position="1753"/>
        <end position="1770"/>
    </location>
</feature>
<dbReference type="InterPro" id="IPR029021">
    <property type="entry name" value="Prot-tyrosine_phosphatase-like"/>
</dbReference>
<evidence type="ECO:0000259" key="6">
    <source>
        <dbReference type="PROSITE" id="PS50055"/>
    </source>
</evidence>
<dbReference type="GO" id="GO:0045022">
    <property type="term" value="P:early endosome to late endosome transport"/>
    <property type="evidence" value="ECO:0007669"/>
    <property type="project" value="TreeGrafter"/>
</dbReference>
<dbReference type="PROSITE" id="PS00383">
    <property type="entry name" value="TYR_PHOSPHATASE_1"/>
    <property type="match status" value="1"/>
</dbReference>
<sequence length="1810" mass="200637">MEAVPKLSFLSFDLKISPENTHFGPKLKQYIAEVYREDPESYGNEVHQLEGLRSAAVRPTNDVEGLKALNRYFCQLRAMQSRFPMAKGQPAACTFVWKDLYANMNCSLADLKFEMACILYNIGALHTQLASSETRTSPDSLKLACQHFQNAAWTFQHLMEQYPQPSGADVSPEILKLLQEICFAQAQECILDKSRQDTRKPSVIGAVATQVLYFYKNSLAILGPSTGTDNIHEIIGTKLYNVWYRHLSFKSSYVGCIVSLYQGIHAEEQQKMGERVAYYQQAVDKLNEARKLAKYIEPVQVTQEALTFTNDVVEGKRKAAKNENEFIYHEEVPDKDVLSELKPVCLVKVLAINFNDPEVAGQDIFSRLVPIGAHEASSLYSEEKAKLLRQVVSQVEAKNLELSEFMSSLQLDQLDVLDADQKIPQEIVDRCAAMNAKTEIISTLVDSMNNLAELISDVEHTLGDIKAIIQEESQMEKEYQKTMGPRPPSLVQTELARELHKYNEAHARTSDSNQVLHKAMTLHIANLQLLAQPLDQLQEKIPSVDNIEGLDRNTMGEMRRVVGKAREMQAQRTALVAELRATLADDDVTALLLADPHQPHEELFKREIEKHTPKVKIIEQNLAAQENIINRLTSLYASYGDSRRLLADVLRKRDAMLSALVTSYDSFGELVSKSAKGLEFYRKLQHNLNALLARARSVCQVQREEREQMRSTVKAPATTKSSSVTPTMPPSSGTTPKLKDYLPYMKNRSLARNVPPQVSMEMQPPDSYPDPTCPTSVRPTPVGSEATEVSQPALPDGVGYANYPTNYMQPDSDPYSKYGYPVNKQFNKTEQNQSFNYPGYSQPQYLSSAPEQQSFSNPYQATSGVSTPIMDPQAEAAYSIQTNLHSGYPGAPLPSLTDMSSSMNVNQDLSSNFSQMHFSAPKSEAMGNYSGEYSQTYFSVHYPPSSSNVATYSHAPQNINTNSSTQLSSQYAMNYPQAPIENEYGQNTGQLASSASNSYANYSQSAQNVSSAFTPASTNVPNAYQSYSEASPAAFSNVTSGNAANPYFNSSNTNMYIPPNQAPSMPSSMPNQMVAGSAPNASSQYVSEPQYAGGFNNTINDSNYTNANQSSTSTASGFNSSVNYNLPTDSTTYVNPALAQIDELDQPIKSHAKGEALSMPIPNYQNYNMSTNVSFPSDQNTQSITMSAQYSDTTNSSYGQTYQNHPGYTYNANTGNYDYSYGSQNSYTNYEQQNVDYNPQKMGQEQSFNQSGVYTSAGTYNTMQSPSEATQPVTLSQEQGQQQNVYNNTYGYNTISNQTNEGFMSNAPHSAPAALSAVANQVSFTNEISNESSVVSENVEIVSRPPEMEPVPPVPEPEVAPVNTVEESKEPTTFDLLSDIDFSVEQKPLLPEIKVPQISDKAIFKSPAITKVDTVKPPPEEEEKIQRPVRRDLFSDPSLVNRFTQEVKRLQQITDSLINKTPKGLTVLDSKWKQLQDSQNQENMNKSKRIVMERSRNIVSDVVPYDDSRLRLKTDPDAYINASYYKQLSSWCVPLVISKCPDETDTEIFWKAMFENNITCIVCLLTEIEMQGAPYWPTAKGQTLGLNGIRIMLEEVRCSVHWTERKLILTQGSRTHSVTHYQINVFPVKVLCSPLVLLCDAVLRLTSANGPNDQLSGACLHCSTGAGRSALVALLLMLISQVRAGYLDLVDELEAGCMSLCRGRTGVLADPKYLADAYRAALFYAQGVLCSGSTLFNGESVSFPSGAGVLPQSATTPTPSTVPTASGSSAQRTKFNRESFEEMRQAPGLKNVDMKDPLNFLDPLWTLKKK</sequence>
<name>A0AAV1J4K8_9NEOP</name>
<dbReference type="InterPro" id="IPR025304">
    <property type="entry name" value="ALIX_V_dom"/>
</dbReference>
<evidence type="ECO:0000256" key="5">
    <source>
        <dbReference type="SAM" id="MobiDB-lite"/>
    </source>
</evidence>
<evidence type="ECO:0008006" key="10">
    <source>
        <dbReference type="Google" id="ProtNLM"/>
    </source>
</evidence>
<dbReference type="Pfam" id="PF03097">
    <property type="entry name" value="BRO1"/>
    <property type="match status" value="1"/>
</dbReference>
<comment type="subcellular location">
    <subcellularLocation>
        <location evidence="2">Cytoplasm</location>
    </subcellularLocation>
    <subcellularLocation>
        <location evidence="1">Endosome</location>
    </subcellularLocation>
</comment>
<dbReference type="GO" id="GO:0005768">
    <property type="term" value="C:endosome"/>
    <property type="evidence" value="ECO:0007669"/>
    <property type="project" value="UniProtKB-SubCell"/>
</dbReference>
<evidence type="ECO:0000259" key="7">
    <source>
        <dbReference type="PROSITE" id="PS51180"/>
    </source>
</evidence>
<dbReference type="Gene3D" id="3.90.190.10">
    <property type="entry name" value="Protein tyrosine phosphatase superfamily"/>
    <property type="match status" value="1"/>
</dbReference>
<dbReference type="CDD" id="cd00047">
    <property type="entry name" value="PTPc"/>
    <property type="match status" value="1"/>
</dbReference>
<dbReference type="SMART" id="SM01041">
    <property type="entry name" value="BRO1"/>
    <property type="match status" value="1"/>
</dbReference>
<feature type="domain" description="Tyrosine-protein phosphatase" evidence="6">
    <location>
        <begin position="1468"/>
        <end position="1724"/>
    </location>
</feature>
<dbReference type="GO" id="GO:0043328">
    <property type="term" value="P:protein transport to vacuole involved in ubiquitin-dependent protein catabolic process via the multivesicular body sorting pathway"/>
    <property type="evidence" value="ECO:0007669"/>
    <property type="project" value="TreeGrafter"/>
</dbReference>
<organism evidence="8 9">
    <name type="scientific">Leptosia nina</name>
    <dbReference type="NCBI Taxonomy" id="320188"/>
    <lineage>
        <taxon>Eukaryota</taxon>
        <taxon>Metazoa</taxon>
        <taxon>Ecdysozoa</taxon>
        <taxon>Arthropoda</taxon>
        <taxon>Hexapoda</taxon>
        <taxon>Insecta</taxon>
        <taxon>Pterygota</taxon>
        <taxon>Neoptera</taxon>
        <taxon>Endopterygota</taxon>
        <taxon>Lepidoptera</taxon>
        <taxon>Glossata</taxon>
        <taxon>Ditrysia</taxon>
        <taxon>Papilionoidea</taxon>
        <taxon>Pieridae</taxon>
        <taxon>Pierinae</taxon>
        <taxon>Leptosia</taxon>
    </lineage>
</organism>
<accession>A0AAV1J4K8</accession>
<dbReference type="PROSITE" id="PS50055">
    <property type="entry name" value="TYR_PHOSPHATASE_PTP"/>
    <property type="match status" value="1"/>
</dbReference>
<dbReference type="Pfam" id="PF00102">
    <property type="entry name" value="Y_phosphatase"/>
    <property type="match status" value="1"/>
</dbReference>
<dbReference type="Gene3D" id="1.25.40.280">
    <property type="entry name" value="alix/aip1 like domains"/>
    <property type="match status" value="1"/>
</dbReference>
<dbReference type="InterPro" id="IPR004328">
    <property type="entry name" value="BRO1_dom"/>
</dbReference>
<dbReference type="InterPro" id="IPR038499">
    <property type="entry name" value="BRO1_sf"/>
</dbReference>
<feature type="region of interest" description="Disordered" evidence="5">
    <location>
        <begin position="1750"/>
        <end position="1777"/>
    </location>
</feature>
<dbReference type="Pfam" id="PF13949">
    <property type="entry name" value="ALIX_LYPXL_bnd"/>
    <property type="match status" value="1"/>
</dbReference>
<keyword evidence="4" id="KW-0967">Endosome</keyword>
<keyword evidence="9" id="KW-1185">Reference proteome</keyword>
<feature type="domain" description="BRO1" evidence="7">
    <location>
        <begin position="8"/>
        <end position="402"/>
    </location>
</feature>
<reference evidence="8 9" key="1">
    <citation type="submission" date="2023-11" db="EMBL/GenBank/DDBJ databases">
        <authorList>
            <person name="Okamura Y."/>
        </authorList>
    </citation>
    <scope>NUCLEOTIDE SEQUENCE [LARGE SCALE GENOMIC DNA]</scope>
</reference>
<dbReference type="InterPro" id="IPR016130">
    <property type="entry name" value="Tyr_Pase_AS"/>
</dbReference>
<proteinExistence type="predicted"/>
<keyword evidence="3" id="KW-0963">Cytoplasm</keyword>
<evidence type="ECO:0000313" key="8">
    <source>
        <dbReference type="EMBL" id="CAK1544316.1"/>
    </source>
</evidence>